<comment type="caution">
    <text evidence="1">The sequence shown here is derived from an EMBL/GenBank/DDBJ whole genome shotgun (WGS) entry which is preliminary data.</text>
</comment>
<name>K1S2C6_9ZZZZ</name>
<dbReference type="EMBL" id="AJWZ01010641">
    <property type="protein sequence ID" value="EKC47870.1"/>
    <property type="molecule type" value="Genomic_DNA"/>
</dbReference>
<proteinExistence type="predicted"/>
<sequence>MVRKLLITLTVMLGACLSAFAQQLQVTGTVKDHTGNPVAGATILVEGSTTGTTSNADGSYSITAP</sequence>
<dbReference type="SUPFAM" id="SSF49464">
    <property type="entry name" value="Carboxypeptidase regulatory domain-like"/>
    <property type="match status" value="1"/>
</dbReference>
<evidence type="ECO:0000313" key="1">
    <source>
        <dbReference type="EMBL" id="EKC47870.1"/>
    </source>
</evidence>
<dbReference type="Pfam" id="PF13620">
    <property type="entry name" value="CarboxypepD_reg"/>
    <property type="match status" value="1"/>
</dbReference>
<dbReference type="AlphaFoldDB" id="K1S2C6"/>
<dbReference type="Gene3D" id="2.60.40.1120">
    <property type="entry name" value="Carboxypeptidase-like, regulatory domain"/>
    <property type="match status" value="1"/>
</dbReference>
<gene>
    <name evidence="1" type="ORF">OBE_15477</name>
</gene>
<feature type="non-terminal residue" evidence="1">
    <location>
        <position position="65"/>
    </location>
</feature>
<accession>K1S2C6</accession>
<dbReference type="PROSITE" id="PS51257">
    <property type="entry name" value="PROKAR_LIPOPROTEIN"/>
    <property type="match status" value="1"/>
</dbReference>
<organism evidence="1">
    <name type="scientific">human gut metagenome</name>
    <dbReference type="NCBI Taxonomy" id="408170"/>
    <lineage>
        <taxon>unclassified sequences</taxon>
        <taxon>metagenomes</taxon>
        <taxon>organismal metagenomes</taxon>
    </lineage>
</organism>
<reference evidence="1" key="1">
    <citation type="journal article" date="2013" name="Environ. Microbiol.">
        <title>Microbiota from the distal guts of lean and obese adolescents exhibit partial functional redundancy besides clear differences in community structure.</title>
        <authorList>
            <person name="Ferrer M."/>
            <person name="Ruiz A."/>
            <person name="Lanza F."/>
            <person name="Haange S.B."/>
            <person name="Oberbach A."/>
            <person name="Till H."/>
            <person name="Bargiela R."/>
            <person name="Campoy C."/>
            <person name="Segura M.T."/>
            <person name="Richter M."/>
            <person name="von Bergen M."/>
            <person name="Seifert J."/>
            <person name="Suarez A."/>
        </authorList>
    </citation>
    <scope>NUCLEOTIDE SEQUENCE</scope>
</reference>
<protein>
    <submittedName>
        <fullName evidence="1">Uncharacterized protein</fullName>
    </submittedName>
</protein>
<dbReference type="InterPro" id="IPR008969">
    <property type="entry name" value="CarboxyPept-like_regulatory"/>
</dbReference>